<gene>
    <name evidence="1" type="ORF">RPERSI_LOCUS27547</name>
</gene>
<proteinExistence type="predicted"/>
<sequence length="49" mass="5677">NQDEQNILNNIQSSTQKRERPRIVELVSMKLNKAKAANTKNIKRESINL</sequence>
<protein>
    <submittedName>
        <fullName evidence="1">14927_t:CDS:1</fullName>
    </submittedName>
</protein>
<reference evidence="1" key="1">
    <citation type="submission" date="2021-06" db="EMBL/GenBank/DDBJ databases">
        <authorList>
            <person name="Kallberg Y."/>
            <person name="Tangrot J."/>
            <person name="Rosling A."/>
        </authorList>
    </citation>
    <scope>NUCLEOTIDE SEQUENCE</scope>
    <source>
        <strain evidence="1">MA461A</strain>
    </source>
</reference>
<evidence type="ECO:0000313" key="2">
    <source>
        <dbReference type="Proteomes" id="UP000789920"/>
    </source>
</evidence>
<name>A0ACA9S726_9GLOM</name>
<evidence type="ECO:0000313" key="1">
    <source>
        <dbReference type="EMBL" id="CAG8829617.1"/>
    </source>
</evidence>
<feature type="non-terminal residue" evidence="1">
    <location>
        <position position="1"/>
    </location>
</feature>
<keyword evidence="2" id="KW-1185">Reference proteome</keyword>
<dbReference type="Proteomes" id="UP000789920">
    <property type="component" value="Unassembled WGS sequence"/>
</dbReference>
<dbReference type="EMBL" id="CAJVQC010097588">
    <property type="protein sequence ID" value="CAG8829617.1"/>
    <property type="molecule type" value="Genomic_DNA"/>
</dbReference>
<organism evidence="1 2">
    <name type="scientific">Racocetra persica</name>
    <dbReference type="NCBI Taxonomy" id="160502"/>
    <lineage>
        <taxon>Eukaryota</taxon>
        <taxon>Fungi</taxon>
        <taxon>Fungi incertae sedis</taxon>
        <taxon>Mucoromycota</taxon>
        <taxon>Glomeromycotina</taxon>
        <taxon>Glomeromycetes</taxon>
        <taxon>Diversisporales</taxon>
        <taxon>Gigasporaceae</taxon>
        <taxon>Racocetra</taxon>
    </lineage>
</organism>
<accession>A0ACA9S726</accession>
<comment type="caution">
    <text evidence="1">The sequence shown here is derived from an EMBL/GenBank/DDBJ whole genome shotgun (WGS) entry which is preliminary data.</text>
</comment>